<evidence type="ECO:0000313" key="2">
    <source>
        <dbReference type="Proteomes" id="UP000184287"/>
    </source>
</evidence>
<dbReference type="RefSeq" id="WP_073226360.1">
    <property type="nucleotide sequence ID" value="NZ_FQUQ01000001.1"/>
</dbReference>
<evidence type="ECO:0000313" key="1">
    <source>
        <dbReference type="EMBL" id="SHE45694.1"/>
    </source>
</evidence>
<sequence>MKYLLTGLFFLIQFSTAYSQQRIEDFLKNDGQVTKVMLLGTFHFDNPNLDTYKSKNKINILDSVRQRQVLETVNKISQFKPTLICLEQTTDSLLNDNYTRYIKSEYELNVSEAEQLGFRIAKANKLKKVFAIDAPSYFRENLKKVASLSNIWDEKFYLDTAEANNWSKKYHAWYSHLESRLQTTSIADYLKILNQPENLKYNLGQYLVENKTSNHNGPDFIALDWYDRNLRIFNNVLKANPGKEDRILVIFGSGHIPILQHLFESSPQFELVNVLDYLR</sequence>
<organism evidence="1 2">
    <name type="scientific">Pedobacter caeni</name>
    <dbReference type="NCBI Taxonomy" id="288992"/>
    <lineage>
        <taxon>Bacteria</taxon>
        <taxon>Pseudomonadati</taxon>
        <taxon>Bacteroidota</taxon>
        <taxon>Sphingobacteriia</taxon>
        <taxon>Sphingobacteriales</taxon>
        <taxon>Sphingobacteriaceae</taxon>
        <taxon>Pedobacter</taxon>
    </lineage>
</organism>
<dbReference type="OrthoDB" id="661563at2"/>
<dbReference type="Pfam" id="PF18950">
    <property type="entry name" value="DUF5694"/>
    <property type="match status" value="1"/>
</dbReference>
<gene>
    <name evidence="1" type="ORF">SAMN04488522_101248</name>
</gene>
<name>A0A1M4TMU6_9SPHI</name>
<dbReference type="InterPro" id="IPR043749">
    <property type="entry name" value="DUF5694"/>
</dbReference>
<accession>A0A1M4TMU6</accession>
<dbReference type="EMBL" id="FQUQ01000001">
    <property type="protein sequence ID" value="SHE45694.1"/>
    <property type="molecule type" value="Genomic_DNA"/>
</dbReference>
<proteinExistence type="predicted"/>
<reference evidence="2" key="1">
    <citation type="submission" date="2016-11" db="EMBL/GenBank/DDBJ databases">
        <authorList>
            <person name="Varghese N."/>
            <person name="Submissions S."/>
        </authorList>
    </citation>
    <scope>NUCLEOTIDE SEQUENCE [LARGE SCALE GENOMIC DNA]</scope>
    <source>
        <strain evidence="2">DSM 16990</strain>
    </source>
</reference>
<keyword evidence="2" id="KW-1185">Reference proteome</keyword>
<dbReference type="Proteomes" id="UP000184287">
    <property type="component" value="Unassembled WGS sequence"/>
</dbReference>
<dbReference type="AlphaFoldDB" id="A0A1M4TMU6"/>
<dbReference type="STRING" id="288992.SAMN04488522_101248"/>
<protein>
    <submittedName>
        <fullName evidence="1">Uncharacterized protein</fullName>
    </submittedName>
</protein>